<feature type="transmembrane region" description="Helical" evidence="1">
    <location>
        <begin position="114"/>
        <end position="141"/>
    </location>
</feature>
<dbReference type="Proteomes" id="UP000637061">
    <property type="component" value="Unassembled WGS sequence"/>
</dbReference>
<name>A0A8I1EAM9_PSEPU</name>
<accession>A0A8I1EAM9</accession>
<keyword evidence="1" id="KW-1133">Transmembrane helix</keyword>
<dbReference type="EMBL" id="JAEHTE010000001">
    <property type="protein sequence ID" value="MBI6882447.1"/>
    <property type="molecule type" value="Genomic_DNA"/>
</dbReference>
<evidence type="ECO:0000313" key="2">
    <source>
        <dbReference type="EMBL" id="MBI6882447.1"/>
    </source>
</evidence>
<feature type="transmembrane region" description="Helical" evidence="1">
    <location>
        <begin position="80"/>
        <end position="102"/>
    </location>
</feature>
<protein>
    <submittedName>
        <fullName evidence="2">Uncharacterized protein</fullName>
    </submittedName>
</protein>
<proteinExistence type="predicted"/>
<comment type="caution">
    <text evidence="2">The sequence shown here is derived from an EMBL/GenBank/DDBJ whole genome shotgun (WGS) entry which is preliminary data.</text>
</comment>
<dbReference type="RefSeq" id="WP_198746064.1">
    <property type="nucleotide sequence ID" value="NZ_JAEHTE010000001.1"/>
</dbReference>
<gene>
    <name evidence="2" type="ORF">JEU22_00780</name>
</gene>
<reference evidence="2" key="1">
    <citation type="submission" date="2020-12" db="EMBL/GenBank/DDBJ databases">
        <title>Enhanced detection system for hospital associated transmission using whole genome sequencing surveillance.</title>
        <authorList>
            <person name="Harrison L.H."/>
            <person name="Van Tyne D."/>
            <person name="Marsh J.W."/>
            <person name="Griffith M.P."/>
            <person name="Snyder D.J."/>
            <person name="Cooper V.S."/>
            <person name="Mustapha M."/>
        </authorList>
    </citation>
    <scope>NUCLEOTIDE SEQUENCE</scope>
    <source>
        <strain evidence="2">PSB00042</strain>
    </source>
</reference>
<sequence>MTIPLNQACPQCGAHGFSLAGIVARGTHSGEFSGSTSSIGVGTNGISVHGGSLHGTTSSSSYLASQLQMPHVPGSLPENLGLLSGLFMLLAGIMSMTVLHEAIEIIGATDDMKLVGFGAIAEFIPYVMGGLLMLSGLYTSWQGVSYKTPQQDLDAYSFKQNLNKEIAVIYPRIRYCEADHLVFDPKTEQTCAPKADDFWRFMVDLAQNEVAPNTTRSNEIPE</sequence>
<dbReference type="AlphaFoldDB" id="A0A8I1EAM9"/>
<keyword evidence="1" id="KW-0812">Transmembrane</keyword>
<evidence type="ECO:0000256" key="1">
    <source>
        <dbReference type="SAM" id="Phobius"/>
    </source>
</evidence>
<organism evidence="2 3">
    <name type="scientific">Pseudomonas putida</name>
    <name type="common">Arthrobacter siderocapsulatus</name>
    <dbReference type="NCBI Taxonomy" id="303"/>
    <lineage>
        <taxon>Bacteria</taxon>
        <taxon>Pseudomonadati</taxon>
        <taxon>Pseudomonadota</taxon>
        <taxon>Gammaproteobacteria</taxon>
        <taxon>Pseudomonadales</taxon>
        <taxon>Pseudomonadaceae</taxon>
        <taxon>Pseudomonas</taxon>
    </lineage>
</organism>
<evidence type="ECO:0000313" key="3">
    <source>
        <dbReference type="Proteomes" id="UP000637061"/>
    </source>
</evidence>
<keyword evidence="1" id="KW-0472">Membrane</keyword>